<feature type="chain" id="PRO_5045532561" description="Secreted protein" evidence="1">
    <location>
        <begin position="29"/>
        <end position="103"/>
    </location>
</feature>
<keyword evidence="1" id="KW-0732">Signal</keyword>
<evidence type="ECO:0000313" key="3">
    <source>
        <dbReference type="Proteomes" id="UP001551176"/>
    </source>
</evidence>
<evidence type="ECO:0000256" key="1">
    <source>
        <dbReference type="SAM" id="SignalP"/>
    </source>
</evidence>
<evidence type="ECO:0000313" key="2">
    <source>
        <dbReference type="EMBL" id="MEU6820003.1"/>
    </source>
</evidence>
<gene>
    <name evidence="2" type="ORF">ABZ921_05195</name>
</gene>
<name>A0ABV3BG73_9ACTN</name>
<reference evidence="2 3" key="1">
    <citation type="submission" date="2024-06" db="EMBL/GenBank/DDBJ databases">
        <title>The Natural Products Discovery Center: Release of the First 8490 Sequenced Strains for Exploring Actinobacteria Biosynthetic Diversity.</title>
        <authorList>
            <person name="Kalkreuter E."/>
            <person name="Kautsar S.A."/>
            <person name="Yang D."/>
            <person name="Bader C.D."/>
            <person name="Teijaro C.N."/>
            <person name="Fluegel L."/>
            <person name="Davis C.M."/>
            <person name="Simpson J.R."/>
            <person name="Lauterbach L."/>
            <person name="Steele A.D."/>
            <person name="Gui C."/>
            <person name="Meng S."/>
            <person name="Li G."/>
            <person name="Viehrig K."/>
            <person name="Ye F."/>
            <person name="Su P."/>
            <person name="Kiefer A.F."/>
            <person name="Nichols A."/>
            <person name="Cepeda A.J."/>
            <person name="Yan W."/>
            <person name="Fan B."/>
            <person name="Jiang Y."/>
            <person name="Adhikari A."/>
            <person name="Zheng C.-J."/>
            <person name="Schuster L."/>
            <person name="Cowan T.M."/>
            <person name="Smanski M.J."/>
            <person name="Chevrette M.G."/>
            <person name="De Carvalho L.P.S."/>
            <person name="Shen B."/>
        </authorList>
    </citation>
    <scope>NUCLEOTIDE SEQUENCE [LARGE SCALE GENOMIC DNA]</scope>
    <source>
        <strain evidence="2 3">NPDC046838</strain>
    </source>
</reference>
<keyword evidence="3" id="KW-1185">Reference proteome</keyword>
<evidence type="ECO:0008006" key="4">
    <source>
        <dbReference type="Google" id="ProtNLM"/>
    </source>
</evidence>
<organism evidence="2 3">
    <name type="scientific">Streptomyces atriruber</name>
    <dbReference type="NCBI Taxonomy" id="545121"/>
    <lineage>
        <taxon>Bacteria</taxon>
        <taxon>Bacillati</taxon>
        <taxon>Actinomycetota</taxon>
        <taxon>Actinomycetes</taxon>
        <taxon>Kitasatosporales</taxon>
        <taxon>Streptomycetaceae</taxon>
        <taxon>Streptomyces</taxon>
    </lineage>
</organism>
<accession>A0ABV3BG73</accession>
<proteinExistence type="predicted"/>
<sequence length="103" mass="10886">MLRKLPITAAALGLALSGLVVMPTSAQAVERPTAAAEPNCGYNDNWGGRAVWRNCGNFNHLIETWALGASKSFQCVAAYSTYTLGPTWFISSSKYAGGEGCTP</sequence>
<feature type="signal peptide" evidence="1">
    <location>
        <begin position="1"/>
        <end position="28"/>
    </location>
</feature>
<comment type="caution">
    <text evidence="2">The sequence shown here is derived from an EMBL/GenBank/DDBJ whole genome shotgun (WGS) entry which is preliminary data.</text>
</comment>
<protein>
    <recommendedName>
        <fullName evidence="4">Secreted protein</fullName>
    </recommendedName>
</protein>
<dbReference type="Proteomes" id="UP001551176">
    <property type="component" value="Unassembled WGS sequence"/>
</dbReference>
<dbReference type="EMBL" id="JBEYXV010000002">
    <property type="protein sequence ID" value="MEU6820003.1"/>
    <property type="molecule type" value="Genomic_DNA"/>
</dbReference>
<dbReference type="RefSeq" id="WP_359345004.1">
    <property type="nucleotide sequence ID" value="NZ_JBEYXV010000002.1"/>
</dbReference>